<feature type="region of interest" description="Disordered" evidence="1">
    <location>
        <begin position="111"/>
        <end position="130"/>
    </location>
</feature>
<reference evidence="3 4" key="1">
    <citation type="journal article" date="2019" name="PLoS ONE">
        <title>Comparative genome analysis indicates high evolutionary potential of pathogenicity genes in Colletotrichum tanaceti.</title>
        <authorList>
            <person name="Lelwala R.V."/>
            <person name="Korhonen P.K."/>
            <person name="Young N.D."/>
            <person name="Scott J.B."/>
            <person name="Ades P.A."/>
            <person name="Gasser R.B."/>
            <person name="Taylor P.W.J."/>
        </authorList>
    </citation>
    <scope>NUCLEOTIDE SEQUENCE [LARGE SCALE GENOMIC DNA]</scope>
    <source>
        <strain evidence="3">BRIP57314</strain>
    </source>
</reference>
<dbReference type="EMBL" id="PJEX01000161">
    <property type="protein sequence ID" value="TKW53943.1"/>
    <property type="molecule type" value="Genomic_DNA"/>
</dbReference>
<feature type="region of interest" description="Disordered" evidence="1">
    <location>
        <begin position="142"/>
        <end position="172"/>
    </location>
</feature>
<accession>A0A4U6XEU2</accession>
<name>A0A4U6XEU2_9PEZI</name>
<comment type="caution">
    <text evidence="3">The sequence shown here is derived from an EMBL/GenBank/DDBJ whole genome shotgun (WGS) entry which is preliminary data.</text>
</comment>
<protein>
    <submittedName>
        <fullName evidence="3">Uncharacterized protein</fullName>
    </submittedName>
</protein>
<organism evidence="3 4">
    <name type="scientific">Colletotrichum tanaceti</name>
    <dbReference type="NCBI Taxonomy" id="1306861"/>
    <lineage>
        <taxon>Eukaryota</taxon>
        <taxon>Fungi</taxon>
        <taxon>Dikarya</taxon>
        <taxon>Ascomycota</taxon>
        <taxon>Pezizomycotina</taxon>
        <taxon>Sordariomycetes</taxon>
        <taxon>Hypocreomycetidae</taxon>
        <taxon>Glomerellales</taxon>
        <taxon>Glomerellaceae</taxon>
        <taxon>Colletotrichum</taxon>
        <taxon>Colletotrichum destructivum species complex</taxon>
    </lineage>
</organism>
<proteinExistence type="predicted"/>
<evidence type="ECO:0000256" key="2">
    <source>
        <dbReference type="SAM" id="SignalP"/>
    </source>
</evidence>
<feature type="compositionally biased region" description="Low complexity" evidence="1">
    <location>
        <begin position="112"/>
        <end position="130"/>
    </location>
</feature>
<dbReference type="AlphaFoldDB" id="A0A4U6XEU2"/>
<evidence type="ECO:0000313" key="3">
    <source>
        <dbReference type="EMBL" id="TKW53943.1"/>
    </source>
</evidence>
<dbReference type="Proteomes" id="UP000310108">
    <property type="component" value="Unassembled WGS sequence"/>
</dbReference>
<feature type="compositionally biased region" description="Basic and acidic residues" evidence="1">
    <location>
        <begin position="144"/>
        <end position="156"/>
    </location>
</feature>
<evidence type="ECO:0000313" key="4">
    <source>
        <dbReference type="Proteomes" id="UP000310108"/>
    </source>
</evidence>
<feature type="signal peptide" evidence="2">
    <location>
        <begin position="1"/>
        <end position="20"/>
    </location>
</feature>
<sequence>MHFTTPSLLLLALLVSTGSSLPTPKGAKFFTLVEASDPYERTHPDQTPARIRVDPVKVLGRVAESSERTGPSLTRRGDASLDPEDRRVDKRSPIRVDPVVVDVEIRRPSLHVVSSSGSQPQSEPGREAAAAAAAAAAVVVAEPKVSEEQAKKKEEATGPGPGPQPESAPKSEYYLPKFRADYDAGTWVHHY</sequence>
<evidence type="ECO:0000256" key="1">
    <source>
        <dbReference type="SAM" id="MobiDB-lite"/>
    </source>
</evidence>
<gene>
    <name evidence="3" type="ORF">CTA1_2852</name>
</gene>
<feature type="chain" id="PRO_5020854986" evidence="2">
    <location>
        <begin position="21"/>
        <end position="191"/>
    </location>
</feature>
<feature type="region of interest" description="Disordered" evidence="1">
    <location>
        <begin position="62"/>
        <end position="94"/>
    </location>
</feature>
<keyword evidence="4" id="KW-1185">Reference proteome</keyword>
<feature type="compositionally biased region" description="Basic and acidic residues" evidence="1">
    <location>
        <begin position="75"/>
        <end position="94"/>
    </location>
</feature>
<keyword evidence="2" id="KW-0732">Signal</keyword>